<protein>
    <submittedName>
        <fullName evidence="6">LysR substrate-binding domain-containing protein</fullName>
    </submittedName>
</protein>
<keyword evidence="3" id="KW-0238">DNA-binding</keyword>
<dbReference type="Gene3D" id="1.10.10.10">
    <property type="entry name" value="Winged helix-like DNA-binding domain superfamily/Winged helix DNA-binding domain"/>
    <property type="match status" value="1"/>
</dbReference>
<dbReference type="InterPro" id="IPR000847">
    <property type="entry name" value="LysR_HTH_N"/>
</dbReference>
<dbReference type="InterPro" id="IPR005119">
    <property type="entry name" value="LysR_subst-bd"/>
</dbReference>
<organism evidence="6 7">
    <name type="scientific">Mesorhizobium retamae</name>
    <dbReference type="NCBI Taxonomy" id="2912854"/>
    <lineage>
        <taxon>Bacteria</taxon>
        <taxon>Pseudomonadati</taxon>
        <taxon>Pseudomonadota</taxon>
        <taxon>Alphaproteobacteria</taxon>
        <taxon>Hyphomicrobiales</taxon>
        <taxon>Phyllobacteriaceae</taxon>
        <taxon>Mesorhizobium</taxon>
    </lineage>
</organism>
<dbReference type="PROSITE" id="PS50931">
    <property type="entry name" value="HTH_LYSR"/>
    <property type="match status" value="1"/>
</dbReference>
<comment type="similarity">
    <text evidence="1">Belongs to the LysR transcriptional regulatory family.</text>
</comment>
<dbReference type="InterPro" id="IPR058163">
    <property type="entry name" value="LysR-type_TF_proteobact-type"/>
</dbReference>
<accession>A0ABS9Q7W8</accession>
<evidence type="ECO:0000256" key="4">
    <source>
        <dbReference type="ARBA" id="ARBA00023163"/>
    </source>
</evidence>
<dbReference type="Proteomes" id="UP001201701">
    <property type="component" value="Unassembled WGS sequence"/>
</dbReference>
<dbReference type="Pfam" id="PF00126">
    <property type="entry name" value="HTH_1"/>
    <property type="match status" value="1"/>
</dbReference>
<keyword evidence="4" id="KW-0804">Transcription</keyword>
<proteinExistence type="inferred from homology"/>
<evidence type="ECO:0000313" key="7">
    <source>
        <dbReference type="Proteomes" id="UP001201701"/>
    </source>
</evidence>
<dbReference type="PRINTS" id="PR00039">
    <property type="entry name" value="HTHLYSR"/>
</dbReference>
<evidence type="ECO:0000313" key="6">
    <source>
        <dbReference type="EMBL" id="MCG7503506.1"/>
    </source>
</evidence>
<dbReference type="SUPFAM" id="SSF46785">
    <property type="entry name" value="Winged helix' DNA-binding domain"/>
    <property type="match status" value="1"/>
</dbReference>
<dbReference type="Gene3D" id="3.40.190.10">
    <property type="entry name" value="Periplasmic binding protein-like II"/>
    <property type="match status" value="2"/>
</dbReference>
<evidence type="ECO:0000256" key="1">
    <source>
        <dbReference type="ARBA" id="ARBA00009437"/>
    </source>
</evidence>
<dbReference type="PANTHER" id="PTHR30537">
    <property type="entry name" value="HTH-TYPE TRANSCRIPTIONAL REGULATOR"/>
    <property type="match status" value="1"/>
</dbReference>
<evidence type="ECO:0000256" key="2">
    <source>
        <dbReference type="ARBA" id="ARBA00023015"/>
    </source>
</evidence>
<evidence type="ECO:0000256" key="3">
    <source>
        <dbReference type="ARBA" id="ARBA00023125"/>
    </source>
</evidence>
<dbReference type="EMBL" id="JAKREW010000001">
    <property type="protein sequence ID" value="MCG7503506.1"/>
    <property type="molecule type" value="Genomic_DNA"/>
</dbReference>
<comment type="caution">
    <text evidence="6">The sequence shown here is derived from an EMBL/GenBank/DDBJ whole genome shotgun (WGS) entry which is preliminary data.</text>
</comment>
<dbReference type="InterPro" id="IPR036390">
    <property type="entry name" value="WH_DNA-bd_sf"/>
</dbReference>
<dbReference type="PANTHER" id="PTHR30537:SF74">
    <property type="entry name" value="HTH-TYPE TRANSCRIPTIONAL REGULATOR TRPI"/>
    <property type="match status" value="1"/>
</dbReference>
<dbReference type="Pfam" id="PF03466">
    <property type="entry name" value="LysR_substrate"/>
    <property type="match status" value="1"/>
</dbReference>
<sequence length="302" mass="33757">MGMKLPPIAAIRAFEAAARYQSFTRAAEELGMTQAAVSYQIKLLEDRIGVALFVREPRQVTLTAAGRKLSPKVTEALDLLGSAFVEVARKPELHLVISTLPTVASTWLVPRLPSFQAANPEIRIKLHTSNDSIDFAREDVDVMIRGSDSVLPEHEVFSLFPMEYAPVCTADYRERHAIAHPADLLKVRRFGAQSWWARWLTGAGVENGSDDRRMDLVIGVQTIDVGLTLQGQGVAMVMPIFFADELNSGRLIRPFQHIGRDERSYSLVYPKSRRQSRKIRLFRDWVVAEAEATRSAFAAIPV</sequence>
<reference evidence="6 7" key="1">
    <citation type="submission" date="2022-02" db="EMBL/GenBank/DDBJ databases">
        <title>Draft genome sequence of Mezorhizobium retamae strain IRAMC:0171 isolated from Retama raetam nodules.</title>
        <authorList>
            <person name="Bengaied R."/>
            <person name="Sbissi I."/>
            <person name="Huber K."/>
            <person name="Ghodbane F."/>
            <person name="Nouioui I."/>
            <person name="Tarhouni M."/>
            <person name="Gtari M."/>
        </authorList>
    </citation>
    <scope>NUCLEOTIDE SEQUENCE [LARGE SCALE GENOMIC DNA]</scope>
    <source>
        <strain evidence="6 7">IRAMC:0171</strain>
    </source>
</reference>
<keyword evidence="7" id="KW-1185">Reference proteome</keyword>
<keyword evidence="2" id="KW-0805">Transcription regulation</keyword>
<gene>
    <name evidence="6" type="ORF">L4923_00585</name>
</gene>
<name>A0ABS9Q7W8_9HYPH</name>
<dbReference type="SUPFAM" id="SSF53850">
    <property type="entry name" value="Periplasmic binding protein-like II"/>
    <property type="match status" value="1"/>
</dbReference>
<dbReference type="InterPro" id="IPR036388">
    <property type="entry name" value="WH-like_DNA-bd_sf"/>
</dbReference>
<dbReference type="CDD" id="cd08432">
    <property type="entry name" value="PBP2_GcdR_TrpI_HvrB_AmpR_like"/>
    <property type="match status" value="1"/>
</dbReference>
<dbReference type="RefSeq" id="WP_239360948.1">
    <property type="nucleotide sequence ID" value="NZ_JAKREW010000001.1"/>
</dbReference>
<evidence type="ECO:0000259" key="5">
    <source>
        <dbReference type="PROSITE" id="PS50931"/>
    </source>
</evidence>
<feature type="domain" description="HTH lysR-type" evidence="5">
    <location>
        <begin position="6"/>
        <end position="63"/>
    </location>
</feature>